<keyword evidence="2" id="KW-1185">Reference proteome</keyword>
<gene>
    <name evidence="1" type="ORF">HGRIS_002422</name>
</gene>
<evidence type="ECO:0000313" key="2">
    <source>
        <dbReference type="Proteomes" id="UP001556367"/>
    </source>
</evidence>
<evidence type="ECO:0000313" key="1">
    <source>
        <dbReference type="EMBL" id="KAL0956266.1"/>
    </source>
</evidence>
<sequence length="75" mass="8408">MNLEDSLKAWALVVAQEAAMEGQSAQMVIQSMGMEKLNRTLHKKEKGKGSDKLILFPGGKGRHLTDDEVIRKKRE</sequence>
<organism evidence="1 2">
    <name type="scientific">Hohenbuehelia grisea</name>
    <dbReference type="NCBI Taxonomy" id="104357"/>
    <lineage>
        <taxon>Eukaryota</taxon>
        <taxon>Fungi</taxon>
        <taxon>Dikarya</taxon>
        <taxon>Basidiomycota</taxon>
        <taxon>Agaricomycotina</taxon>
        <taxon>Agaricomycetes</taxon>
        <taxon>Agaricomycetidae</taxon>
        <taxon>Agaricales</taxon>
        <taxon>Pleurotineae</taxon>
        <taxon>Pleurotaceae</taxon>
        <taxon>Hohenbuehelia</taxon>
    </lineage>
</organism>
<dbReference type="Proteomes" id="UP001556367">
    <property type="component" value="Unassembled WGS sequence"/>
</dbReference>
<reference evidence="2" key="1">
    <citation type="submission" date="2024-06" db="EMBL/GenBank/DDBJ databases">
        <title>Multi-omics analyses provide insights into the biosynthesis of the anticancer antibiotic pleurotin in Hohenbuehelia grisea.</title>
        <authorList>
            <person name="Weaver J.A."/>
            <person name="Alberti F."/>
        </authorList>
    </citation>
    <scope>NUCLEOTIDE SEQUENCE [LARGE SCALE GENOMIC DNA]</scope>
    <source>
        <strain evidence="2">T-177</strain>
    </source>
</reference>
<name>A0ABR3JKL0_9AGAR</name>
<comment type="caution">
    <text evidence="1">The sequence shown here is derived from an EMBL/GenBank/DDBJ whole genome shotgun (WGS) entry which is preliminary data.</text>
</comment>
<accession>A0ABR3JKL0</accession>
<protein>
    <submittedName>
        <fullName evidence="1">Uncharacterized protein</fullName>
    </submittedName>
</protein>
<dbReference type="EMBL" id="JASNQZ010000006">
    <property type="protein sequence ID" value="KAL0956266.1"/>
    <property type="molecule type" value="Genomic_DNA"/>
</dbReference>
<proteinExistence type="predicted"/>